<dbReference type="PANTHER" id="PTHR46228">
    <property type="entry name" value="KELCH DOMAIN-CONTAINING PROTEIN"/>
    <property type="match status" value="1"/>
</dbReference>
<dbReference type="Gene3D" id="2.10.50.10">
    <property type="entry name" value="Tumor Necrosis Factor Receptor, subunit A, domain 2"/>
    <property type="match status" value="1"/>
</dbReference>
<keyword evidence="3" id="KW-0472">Membrane</keyword>
<keyword evidence="4" id="KW-0732">Signal</keyword>
<comment type="caution">
    <text evidence="5">The sequence shown here is derived from an EMBL/GenBank/DDBJ whole genome shotgun (WGS) entry which is preliminary data.</text>
</comment>
<dbReference type="Proteomes" id="UP001162131">
    <property type="component" value="Unassembled WGS sequence"/>
</dbReference>
<keyword evidence="1" id="KW-0880">Kelch repeat</keyword>
<gene>
    <name evidence="5" type="ORF">BSTOLATCC_MIC25435</name>
</gene>
<accession>A0AAU9J8C9</accession>
<dbReference type="SMART" id="SM01411">
    <property type="entry name" value="Ephrin_rec_like"/>
    <property type="match status" value="1"/>
</dbReference>
<evidence type="ECO:0000313" key="6">
    <source>
        <dbReference type="Proteomes" id="UP001162131"/>
    </source>
</evidence>
<dbReference type="Pfam" id="PF24681">
    <property type="entry name" value="Kelch_KLHDC2_KLHL20_DRC7"/>
    <property type="match status" value="3"/>
</dbReference>
<feature type="transmembrane region" description="Helical" evidence="3">
    <location>
        <begin position="1057"/>
        <end position="1078"/>
    </location>
</feature>
<keyword evidence="3" id="KW-1133">Transmembrane helix</keyword>
<dbReference type="InterPro" id="IPR015915">
    <property type="entry name" value="Kelch-typ_b-propeller"/>
</dbReference>
<keyword evidence="6" id="KW-1185">Reference proteome</keyword>
<dbReference type="SUPFAM" id="SSF117281">
    <property type="entry name" value="Kelch motif"/>
    <property type="match status" value="3"/>
</dbReference>
<keyword evidence="2" id="KW-0677">Repeat</keyword>
<proteinExistence type="predicted"/>
<feature type="transmembrane region" description="Helical" evidence="3">
    <location>
        <begin position="818"/>
        <end position="842"/>
    </location>
</feature>
<evidence type="ECO:0008006" key="7">
    <source>
        <dbReference type="Google" id="ProtNLM"/>
    </source>
</evidence>
<dbReference type="AlphaFoldDB" id="A0AAU9J8C9"/>
<dbReference type="SUPFAM" id="SSF57184">
    <property type="entry name" value="Growth factor receptor domain"/>
    <property type="match status" value="1"/>
</dbReference>
<name>A0AAU9J8C9_9CILI</name>
<feature type="transmembrane region" description="Helical" evidence="3">
    <location>
        <begin position="766"/>
        <end position="786"/>
    </location>
</feature>
<keyword evidence="3" id="KW-0812">Transmembrane</keyword>
<dbReference type="InterPro" id="IPR009030">
    <property type="entry name" value="Growth_fac_rcpt_cys_sf"/>
</dbReference>
<organism evidence="5 6">
    <name type="scientific">Blepharisma stoltei</name>
    <dbReference type="NCBI Taxonomy" id="1481888"/>
    <lineage>
        <taxon>Eukaryota</taxon>
        <taxon>Sar</taxon>
        <taxon>Alveolata</taxon>
        <taxon>Ciliophora</taxon>
        <taxon>Postciliodesmatophora</taxon>
        <taxon>Heterotrichea</taxon>
        <taxon>Heterotrichida</taxon>
        <taxon>Blepharismidae</taxon>
        <taxon>Blepharisma</taxon>
    </lineage>
</organism>
<evidence type="ECO:0000256" key="1">
    <source>
        <dbReference type="ARBA" id="ARBA00022441"/>
    </source>
</evidence>
<dbReference type="CDD" id="cd00185">
    <property type="entry name" value="TNFRSF"/>
    <property type="match status" value="1"/>
</dbReference>
<dbReference type="PANTHER" id="PTHR46228:SF2">
    <property type="entry name" value="KELCH REPEAT PROTEIN (AFU_ORTHOLOGUE AFUA_4G14350)"/>
    <property type="match status" value="1"/>
</dbReference>
<evidence type="ECO:0000256" key="4">
    <source>
        <dbReference type="SAM" id="SignalP"/>
    </source>
</evidence>
<evidence type="ECO:0000256" key="3">
    <source>
        <dbReference type="SAM" id="Phobius"/>
    </source>
</evidence>
<dbReference type="EMBL" id="CAJZBQ010000024">
    <property type="protein sequence ID" value="CAG9320203.1"/>
    <property type="molecule type" value="Genomic_DNA"/>
</dbReference>
<protein>
    <recommendedName>
        <fullName evidence="7">Tyrosine-protein kinase ephrin type A/B receptor-like domain-containing protein</fullName>
    </recommendedName>
</protein>
<sequence>MRIIGLLLFMIVYGIDIERIPTTNPPPSSRIFPIMESFPSYDCIIVYSGNSNPSTIYNDIWLFNITLFQWERLSPSNDEAPVPRYNGGSFKSESKRLLYIFGGMSQSGPLNDLWCFQADGSLWEKVLTKGNIPPSRMRFGYDSYNDEYGNSIFAVFGGITGSGTDNSLYLLNITTWTWKAMKPTNLPPKLEGPSLRYYDKKLYLAGGYATYLKDPNIKTTFYYDLSTNDWVNITTSKTYSPRLHQGNFIYKDEWYLMTGYSLPKSSLDTTWYKLDLTSSSYDWVEVQMTEDTENITRQDSYGYGISGDMAFTFAGNKIPDISNRLVIYNLKNEIITYYALPEDTSPSPRMYHSLEPMGRHLYTFGGLSDNGELLNDLWLYDTIDDYWQIKVPIGDIPSKRHSYASASDGDHMLIWGGNGQEGYLNDGYFYNINTNTYVALTYKGKNPSPRVGACIVMHEENIYLYGGLTNAGLSDEFWYYSINTQTYKLLDSGNSNGPGPLIYPRCSLSTTVSNLIYVLYGESEDLYPTNEIYGFNAKSLKWKQFYSIDTSIYAKSRAAVLKLPNIVIAAGGESEATYPTNGIYAYNIKSDQWTFFGVLPYSTFGPASTYFKNYFYIHGGGTAEYTLLRFSVPSNKFIKIDLKSLCTTADDCDFTCSPGTFNSSSSCEVCEAGTYSGEFGKSSCTPCTKGKYGPHDGTTTGDMCYPCQQGQFNDKEGKSYCNDCPGGATCNIGSLTYNYNITDYNDTFVQPAIYKTNQETVAKNNLITGVVVGALGCLVILSLIIVRRNRKHLLSCDLYSEMHNHFERELMYIKRRKIGGVFGIMFIFIAIAIIEISFVNYLKKNVFETKSLVPLVVLKQDVSKFEGNFYITITLMNYGGTCVNYNSLNEMTCPSSISHTIDGINGNWEEQDCELLDNGDCVITINCVKCSINTQGNIFYTMDDSNGYTSGFIVNVTSSSSIPGKASSYKTAVLPDNNYLFFGGTTVIYYDMVPSYYEDTINNNNDTGYHVDLKQVSSTGTQYQAFELGYAFINYLELELDLNRNGLVTNKGAKQTFIMLISSLLGSVFAVLGILGGIMKQTEDIWLKINKLVNHEKKVVKSRKNAENIFSAYGGWMNNNDEEEGMSAGSSGPINNNIEK</sequence>
<evidence type="ECO:0000313" key="5">
    <source>
        <dbReference type="EMBL" id="CAG9320203.1"/>
    </source>
</evidence>
<dbReference type="Gene3D" id="2.120.10.80">
    <property type="entry name" value="Kelch-type beta propeller"/>
    <property type="match status" value="3"/>
</dbReference>
<feature type="signal peptide" evidence="4">
    <location>
        <begin position="1"/>
        <end position="17"/>
    </location>
</feature>
<evidence type="ECO:0000256" key="2">
    <source>
        <dbReference type="ARBA" id="ARBA00022737"/>
    </source>
</evidence>
<reference evidence="5" key="1">
    <citation type="submission" date="2021-09" db="EMBL/GenBank/DDBJ databases">
        <authorList>
            <consortium name="AG Swart"/>
            <person name="Singh M."/>
            <person name="Singh A."/>
            <person name="Seah K."/>
            <person name="Emmerich C."/>
        </authorList>
    </citation>
    <scope>NUCLEOTIDE SEQUENCE</scope>
    <source>
        <strain evidence="5">ATCC30299</strain>
    </source>
</reference>
<feature type="chain" id="PRO_5043526954" description="Tyrosine-protein kinase ephrin type A/B receptor-like domain-containing protein" evidence="4">
    <location>
        <begin position="18"/>
        <end position="1140"/>
    </location>
</feature>